<dbReference type="Proteomes" id="UP000017184">
    <property type="component" value="Chromosome"/>
</dbReference>
<reference evidence="1 2" key="1">
    <citation type="journal article" date="2013" name="Genome Biol.">
        <title>Genomic analysis reveals key aspects of prokaryotic symbiosis in the phototrophic consortium "Chlorochromatium aggregatum".</title>
        <authorList>
            <person name="Liu Z."/>
            <person name="Muller J."/>
            <person name="Li T."/>
            <person name="Alvey R.M."/>
            <person name="Vogl K."/>
            <person name="Frigaard N.U."/>
            <person name="Rockwell N.C."/>
            <person name="Boyd E.S."/>
            <person name="Tomsho L.P."/>
            <person name="Schuster S.C."/>
            <person name="Henke P."/>
            <person name="Rohde M."/>
            <person name="Overmann J."/>
            <person name="Bryant D.A."/>
        </authorList>
    </citation>
    <scope>NUCLEOTIDE SEQUENCE [LARGE SCALE GENOMIC DNA]</scope>
    <source>
        <strain evidence="1">CR</strain>
    </source>
</reference>
<dbReference type="AlphaFoldDB" id="U5N623"/>
<dbReference type="HOGENOM" id="CLU_2650965_0_0_4"/>
<dbReference type="eggNOG" id="ENOG5031AV7">
    <property type="taxonomic scope" value="Bacteria"/>
</dbReference>
<dbReference type="OrthoDB" id="598394at2"/>
<evidence type="ECO:0000313" key="2">
    <source>
        <dbReference type="Proteomes" id="UP000017184"/>
    </source>
</evidence>
<proteinExistence type="predicted"/>
<sequence>MQVQRVLSRVDNGPLVIPLPESFHHHRVEVIVLTLEENEPEPIQRQPHPDIAGQVKIHSDILTSAPEQDWDLSR</sequence>
<gene>
    <name evidence="1" type="ORF">Cenrod_0842</name>
</gene>
<dbReference type="RefSeq" id="WP_022771766.1">
    <property type="nucleotide sequence ID" value="NC_022576.1"/>
</dbReference>
<protein>
    <submittedName>
        <fullName evidence="1">Uncharacterized protein</fullName>
    </submittedName>
</protein>
<accession>U5N623</accession>
<organism evidence="1 2">
    <name type="scientific">Candidatus Symbiobacter mobilis CR</name>
    <dbReference type="NCBI Taxonomy" id="946483"/>
    <lineage>
        <taxon>Bacteria</taxon>
        <taxon>Pseudomonadati</taxon>
        <taxon>Pseudomonadota</taxon>
        <taxon>Betaproteobacteria</taxon>
        <taxon>Burkholderiales</taxon>
        <taxon>Comamonadaceae</taxon>
    </lineage>
</organism>
<evidence type="ECO:0000313" key="1">
    <source>
        <dbReference type="EMBL" id="AGX86946.1"/>
    </source>
</evidence>
<dbReference type="EMBL" id="CP004885">
    <property type="protein sequence ID" value="AGX86946.1"/>
    <property type="molecule type" value="Genomic_DNA"/>
</dbReference>
<dbReference type="STRING" id="946483.Cenrod_0842"/>
<keyword evidence="2" id="KW-1185">Reference proteome</keyword>
<dbReference type="KEGG" id="cbx:Cenrod_0842"/>
<name>U5N623_9BURK</name>